<evidence type="ECO:0008006" key="4">
    <source>
        <dbReference type="Google" id="ProtNLM"/>
    </source>
</evidence>
<keyword evidence="1" id="KW-0732">Signal</keyword>
<gene>
    <name evidence="2" type="ORF">ACFSSB_02195</name>
</gene>
<feature type="chain" id="PRO_5047109270" description="Phosphate-selective porin O and P" evidence="1">
    <location>
        <begin position="21"/>
        <end position="402"/>
    </location>
</feature>
<evidence type="ECO:0000313" key="3">
    <source>
        <dbReference type="Proteomes" id="UP001597467"/>
    </source>
</evidence>
<proteinExistence type="predicted"/>
<reference evidence="3" key="1">
    <citation type="journal article" date="2019" name="Int. J. Syst. Evol. Microbiol.">
        <title>The Global Catalogue of Microorganisms (GCM) 10K type strain sequencing project: providing services to taxonomists for standard genome sequencing and annotation.</title>
        <authorList>
            <consortium name="The Broad Institute Genomics Platform"/>
            <consortium name="The Broad Institute Genome Sequencing Center for Infectious Disease"/>
            <person name="Wu L."/>
            <person name="Ma J."/>
        </authorList>
    </citation>
    <scope>NUCLEOTIDE SEQUENCE [LARGE SCALE GENOMIC DNA]</scope>
    <source>
        <strain evidence="3">KCTC 42808</strain>
    </source>
</reference>
<dbReference type="Proteomes" id="UP001597467">
    <property type="component" value="Unassembled WGS sequence"/>
</dbReference>
<name>A0ABW5K003_9FLAO</name>
<keyword evidence="3" id="KW-1185">Reference proteome</keyword>
<feature type="signal peptide" evidence="1">
    <location>
        <begin position="1"/>
        <end position="20"/>
    </location>
</feature>
<evidence type="ECO:0000313" key="2">
    <source>
        <dbReference type="EMBL" id="MFD2541116.1"/>
    </source>
</evidence>
<accession>A0ABW5K003</accession>
<evidence type="ECO:0000256" key="1">
    <source>
        <dbReference type="SAM" id="SignalP"/>
    </source>
</evidence>
<protein>
    <recommendedName>
        <fullName evidence="4">Phosphate-selective porin O and P</fullName>
    </recommendedName>
</protein>
<organism evidence="2 3">
    <name type="scientific">Lacinutrix gracilariae</name>
    <dbReference type="NCBI Taxonomy" id="1747198"/>
    <lineage>
        <taxon>Bacteria</taxon>
        <taxon>Pseudomonadati</taxon>
        <taxon>Bacteroidota</taxon>
        <taxon>Flavobacteriia</taxon>
        <taxon>Flavobacteriales</taxon>
        <taxon>Flavobacteriaceae</taxon>
        <taxon>Lacinutrix</taxon>
    </lineage>
</organism>
<dbReference type="EMBL" id="JBHULM010000004">
    <property type="protein sequence ID" value="MFD2541116.1"/>
    <property type="molecule type" value="Genomic_DNA"/>
</dbReference>
<dbReference type="RefSeq" id="WP_379900487.1">
    <property type="nucleotide sequence ID" value="NZ_JBHULM010000004.1"/>
</dbReference>
<sequence length="402" mass="46032">MKTFYLYLFLLVLFPFIAFSQQEDVIPTTIKNGITKPSILSSHPFGIFFSRLQGNFKTHATKHSMLTISLESANVWGPPVTTYIPKNEATRKEAEKYNWDLRQYHFNVEELDAEIFQLQIDGVIKNIKANLAINLKKNKEIVIALRLAMLSNGKQPFSIFTSDTFIEDFHSKIAGGKDPFDRKVFQLNEAGITYTDRNGNTAKLKKNDVFISGIETTCYYYPEWLTNKNYFINIGTHLGTNLSKYNTSIDLGVSINAVKKIPFNNRNYSQIGASLGSLRKNALQLKKDNLIFGTNKYLAFFESALEYATISKKGTTHTIGLDFYIQTSFNKRKELDYIIPIRHPEVHDAWGIGTTNLYKNTNYWTLLYSFTRKITTTFYIQQDLTVNNNPDIQTGVAVLFKI</sequence>
<comment type="caution">
    <text evidence="2">The sequence shown here is derived from an EMBL/GenBank/DDBJ whole genome shotgun (WGS) entry which is preliminary data.</text>
</comment>